<dbReference type="InterPro" id="IPR029035">
    <property type="entry name" value="DHS-like_NAD/FAD-binding_dom"/>
</dbReference>
<reference evidence="1" key="1">
    <citation type="submission" date="2021-08" db="EMBL/GenBank/DDBJ databases">
        <title>WGS assembly of Ceratopteris richardii.</title>
        <authorList>
            <person name="Marchant D.B."/>
            <person name="Chen G."/>
            <person name="Jenkins J."/>
            <person name="Shu S."/>
            <person name="Leebens-Mack J."/>
            <person name="Grimwood J."/>
            <person name="Schmutz J."/>
            <person name="Soltis P."/>
            <person name="Soltis D."/>
            <person name="Chen Z.-H."/>
        </authorList>
    </citation>
    <scope>NUCLEOTIDE SEQUENCE</scope>
    <source>
        <strain evidence="1">Whitten #5841</strain>
        <tissue evidence="1">Leaf</tissue>
    </source>
</reference>
<dbReference type="PANTHER" id="PTHR43153">
    <property type="entry name" value="ELECTRON TRANSFER FLAVOPROTEIN ALPHA"/>
    <property type="match status" value="1"/>
</dbReference>
<dbReference type="GO" id="GO:0005739">
    <property type="term" value="C:mitochondrion"/>
    <property type="evidence" value="ECO:0007669"/>
    <property type="project" value="TreeGrafter"/>
</dbReference>
<evidence type="ECO:0000313" key="2">
    <source>
        <dbReference type="Proteomes" id="UP000825935"/>
    </source>
</evidence>
<dbReference type="PANTHER" id="PTHR43153:SF1">
    <property type="entry name" value="ELECTRON TRANSFER FLAVOPROTEIN SUBUNIT ALPHA, MITOCHONDRIAL"/>
    <property type="match status" value="1"/>
</dbReference>
<dbReference type="InterPro" id="IPR001308">
    <property type="entry name" value="ETF_a/FixB"/>
</dbReference>
<dbReference type="GO" id="GO:0050660">
    <property type="term" value="F:flavin adenine dinucleotide binding"/>
    <property type="evidence" value="ECO:0007669"/>
    <property type="project" value="InterPro"/>
</dbReference>
<accession>A0A8T2UN75</accession>
<dbReference type="Proteomes" id="UP000825935">
    <property type="component" value="Chromosome 6"/>
</dbReference>
<name>A0A8T2UN75_CERRI</name>
<dbReference type="Gene3D" id="3.40.50.1220">
    <property type="entry name" value="TPP-binding domain"/>
    <property type="match status" value="1"/>
</dbReference>
<dbReference type="OrthoDB" id="1715808at2759"/>
<dbReference type="GO" id="GO:0009055">
    <property type="term" value="F:electron transfer activity"/>
    <property type="evidence" value="ECO:0007669"/>
    <property type="project" value="InterPro"/>
</dbReference>
<dbReference type="GO" id="GO:0033539">
    <property type="term" value="P:fatty acid beta-oxidation using acyl-CoA dehydrogenase"/>
    <property type="evidence" value="ECO:0007669"/>
    <property type="project" value="TreeGrafter"/>
</dbReference>
<evidence type="ECO:0008006" key="3">
    <source>
        <dbReference type="Google" id="ProtNLM"/>
    </source>
</evidence>
<gene>
    <name evidence="1" type="ORF">KP509_06G043300</name>
</gene>
<sequence length="45" mass="4998">MKDSKVIVAINKDPDAPIFQVADYGLAGDLFEIVPELLQKLPEKK</sequence>
<evidence type="ECO:0000313" key="1">
    <source>
        <dbReference type="EMBL" id="KAH7434975.1"/>
    </source>
</evidence>
<proteinExistence type="predicted"/>
<dbReference type="EMBL" id="CM035411">
    <property type="protein sequence ID" value="KAH7434975.1"/>
    <property type="molecule type" value="Genomic_DNA"/>
</dbReference>
<comment type="caution">
    <text evidence="1">The sequence shown here is derived from an EMBL/GenBank/DDBJ whole genome shotgun (WGS) entry which is preliminary data.</text>
</comment>
<dbReference type="AlphaFoldDB" id="A0A8T2UN75"/>
<organism evidence="1 2">
    <name type="scientific">Ceratopteris richardii</name>
    <name type="common">Triangle waterfern</name>
    <dbReference type="NCBI Taxonomy" id="49495"/>
    <lineage>
        <taxon>Eukaryota</taxon>
        <taxon>Viridiplantae</taxon>
        <taxon>Streptophyta</taxon>
        <taxon>Embryophyta</taxon>
        <taxon>Tracheophyta</taxon>
        <taxon>Polypodiopsida</taxon>
        <taxon>Polypodiidae</taxon>
        <taxon>Polypodiales</taxon>
        <taxon>Pteridineae</taxon>
        <taxon>Pteridaceae</taxon>
        <taxon>Parkerioideae</taxon>
        <taxon>Ceratopteris</taxon>
    </lineage>
</organism>
<dbReference type="SUPFAM" id="SSF52467">
    <property type="entry name" value="DHS-like NAD/FAD-binding domain"/>
    <property type="match status" value="1"/>
</dbReference>
<keyword evidence="2" id="KW-1185">Reference proteome</keyword>
<protein>
    <recommendedName>
        <fullName evidence="3">Electron transfer flavoprotein subunit alpha</fullName>
    </recommendedName>
</protein>